<name>A0A2A4FAY9_9BURK</name>
<dbReference type="AlphaFoldDB" id="A0A2A4FAY9"/>
<dbReference type="Proteomes" id="UP000217994">
    <property type="component" value="Unassembled WGS sequence"/>
</dbReference>
<dbReference type="RefSeq" id="WP_084909673.1">
    <property type="nucleotide sequence ID" value="NZ_CP020738.1"/>
</dbReference>
<proteinExistence type="predicted"/>
<protein>
    <recommendedName>
        <fullName evidence="3">DUF262 domain-containing protein</fullName>
    </recommendedName>
</protein>
<evidence type="ECO:0008006" key="3">
    <source>
        <dbReference type="Google" id="ProtNLM"/>
    </source>
</evidence>
<evidence type="ECO:0000313" key="1">
    <source>
        <dbReference type="EMBL" id="PCE29744.1"/>
    </source>
</evidence>
<gene>
    <name evidence="1" type="ORF">BZL54_24425</name>
</gene>
<reference evidence="1 2" key="1">
    <citation type="submission" date="2017-01" db="EMBL/GenBank/DDBJ databases">
        <title>Whole-Genome Shotgun Sequencing of Two beta-Proteobacterial Species in Search of the Bulgecin Biosynthetic Cluster.</title>
        <authorList>
            <person name="Horsman M.E."/>
            <person name="Marous D.R."/>
            <person name="Li R."/>
            <person name="Oliver R.A."/>
            <person name="Byun B."/>
            <person name="Emrich S.J."/>
            <person name="Boggess B."/>
            <person name="Townsend C.A."/>
            <person name="Mobashery S."/>
        </authorList>
    </citation>
    <scope>NUCLEOTIDE SEQUENCE [LARGE SCALE GENOMIC DNA]</scope>
    <source>
        <strain evidence="1 2">ATCC 31433</strain>
    </source>
</reference>
<dbReference type="GeneID" id="69002957"/>
<accession>A0A2A4FAY9</accession>
<sequence>MSGQPLVILEDKNSKCLSLLATVTLTDYFALIAGAYEDQGGLDGQRAPITTKTGMKIRSRLVNDLKNGAVIPPIVVGAVCASTIVSQLQRLTTSQELVDLLRAKSVDLSIIDGMQRTTALQDAKLNANKTLIRIELWVAKKVDSLIYRMLVLNTGQVPWDLKRQLDTLYRPIVKKVEQSVPGARIIALDETFRRSQAGEYRSTRIIELFLAFTSRSTDVDIKERVAEEFAKIDITEATANEEFMPLFIDSMKLMIAVDGAFDRANRKAGAIAEAKIKAGRDIFTSAPGSIGFMAAVAEKLLGAAGFDYDLAAAKSELKIVRAQMDKLITFLKKKSDTDLAEFLDLGTLNQVLTVKSSRIGEYQRNVYKKAFTVLMEKTAQVIKQNSMTPCWQAR</sequence>
<comment type="caution">
    <text evidence="1">The sequence shown here is derived from an EMBL/GenBank/DDBJ whole genome shotgun (WGS) entry which is preliminary data.</text>
</comment>
<organism evidence="1 2">
    <name type="scientific">Burkholderia ubonensis subsp. mesacidophila</name>
    <dbReference type="NCBI Taxonomy" id="265293"/>
    <lineage>
        <taxon>Bacteria</taxon>
        <taxon>Pseudomonadati</taxon>
        <taxon>Pseudomonadota</taxon>
        <taxon>Betaproteobacteria</taxon>
        <taxon>Burkholderiales</taxon>
        <taxon>Burkholderiaceae</taxon>
        <taxon>Burkholderia</taxon>
        <taxon>Burkholderia cepacia complex</taxon>
    </lineage>
</organism>
<dbReference type="EMBL" id="MTZU01000076">
    <property type="protein sequence ID" value="PCE29744.1"/>
    <property type="molecule type" value="Genomic_DNA"/>
</dbReference>
<evidence type="ECO:0000313" key="2">
    <source>
        <dbReference type="Proteomes" id="UP000217994"/>
    </source>
</evidence>